<name>A0A1U9JUB9_9HYPH</name>
<gene>
    <name evidence="2" type="ORF">BHV28_07460</name>
</gene>
<dbReference type="Gene3D" id="3.30.1330.40">
    <property type="entry name" value="RutC-like"/>
    <property type="match status" value="1"/>
</dbReference>
<evidence type="ECO:0000313" key="2">
    <source>
        <dbReference type="EMBL" id="AQS41446.1"/>
    </source>
</evidence>
<dbReference type="InterPro" id="IPR013813">
    <property type="entry name" value="Endoribo_LPSP/chorism_mut-like"/>
</dbReference>
<accession>A0A1U9JUB9</accession>
<dbReference type="KEGG" id="thd:BHV28_07460"/>
<dbReference type="InterPro" id="IPR035959">
    <property type="entry name" value="RutC-like_sf"/>
</dbReference>
<dbReference type="SUPFAM" id="SSF55298">
    <property type="entry name" value="YjgF-like"/>
    <property type="match status" value="1"/>
</dbReference>
<dbReference type="STRING" id="1902579.BHV28_07460"/>
<dbReference type="Pfam" id="PF14588">
    <property type="entry name" value="YjgF_endoribonc"/>
    <property type="match status" value="1"/>
</dbReference>
<proteinExistence type="predicted"/>
<sequence length="153" mass="15703">MSATIQSRLEKLGITLPAAATPVANYVTTVRSGNLLYISGQLPLENGKLATVGKVGNTANADDAKKAARICAINLLAQAQAALGDLAKIKRVSKITVFVAVDPNFTDIPQVANGASDLLVEVLGDAGKHARSAVGVAALPMNAPVEVEAIFEA</sequence>
<dbReference type="Proteomes" id="UP000188912">
    <property type="component" value="Chromosome"/>
</dbReference>
<dbReference type="AlphaFoldDB" id="A0A1U9JUB9"/>
<evidence type="ECO:0000259" key="1">
    <source>
        <dbReference type="Pfam" id="PF14588"/>
    </source>
</evidence>
<dbReference type="CDD" id="cd02199">
    <property type="entry name" value="YjgF_YER057c_UK114_like_1"/>
    <property type="match status" value="1"/>
</dbReference>
<dbReference type="PANTHER" id="PTHR43760:SF1">
    <property type="entry name" value="ENDORIBONUCLEASE L-PSP_CHORISMATE MUTASE-LIKE DOMAIN-CONTAINING PROTEIN"/>
    <property type="match status" value="1"/>
</dbReference>
<dbReference type="PANTHER" id="PTHR43760">
    <property type="entry name" value="ENDORIBONUCLEASE-RELATED"/>
    <property type="match status" value="1"/>
</dbReference>
<reference evidence="2 3" key="1">
    <citation type="journal article" date="2010" name="Science">
        <title>Genomic comparison of the ants Camponotus floridanus and Harpegnathos saltator.</title>
        <authorList>
            <person name="Bonasio R."/>
            <person name="Zhang G."/>
            <person name="Ye C."/>
            <person name="Mutti N.S."/>
            <person name="Fang X."/>
            <person name="Qin N."/>
            <person name="Donahue G."/>
            <person name="Yang P."/>
            <person name="Li Q."/>
            <person name="Li C."/>
            <person name="Zhang P."/>
            <person name="Huang Z."/>
            <person name="Berger S.L."/>
            <person name="Reinberg D."/>
            <person name="Wang J."/>
            <person name="Liebig J."/>
        </authorList>
    </citation>
    <scope>NUCLEOTIDE SEQUENCE [LARGE SCALE GENOMIC DNA]</scope>
    <source>
        <strain evidence="2 3">Hsal</strain>
    </source>
</reference>
<feature type="domain" description="Endoribonuclease L-PSP/chorismate mutase-like" evidence="1">
    <location>
        <begin position="7"/>
        <end position="144"/>
    </location>
</feature>
<evidence type="ECO:0000313" key="3">
    <source>
        <dbReference type="Proteomes" id="UP000188912"/>
    </source>
</evidence>
<reference evidence="2 3" key="2">
    <citation type="journal article" date="2016" name="Sci. Rep.">
        <title>The genome of Rhizobiales bacteria in predatory ants reveals urease gene functions but no genes for nitrogen fixation.</title>
        <authorList>
            <person name="Neuvonen M.M."/>
            <person name="Tamarit D."/>
            <person name="Naslund K."/>
            <person name="Liebig J."/>
            <person name="Feldhaar H."/>
            <person name="Moran N.A."/>
            <person name="Guy L."/>
            <person name="Andersson S.G."/>
        </authorList>
    </citation>
    <scope>NUCLEOTIDE SEQUENCE [LARGE SCALE GENOMIC DNA]</scope>
    <source>
        <strain evidence="2 3">Hsal</strain>
    </source>
</reference>
<protein>
    <submittedName>
        <fullName evidence="2">Endoribonuclease</fullName>
    </submittedName>
</protein>
<keyword evidence="3" id="KW-1185">Reference proteome</keyword>
<dbReference type="EMBL" id="CP017315">
    <property type="protein sequence ID" value="AQS41446.1"/>
    <property type="molecule type" value="Genomic_DNA"/>
</dbReference>
<organism evidence="2 3">
    <name type="scientific">Candidatus Tokpelaia hoelldobleri</name>
    <dbReference type="NCBI Taxonomy" id="1902579"/>
    <lineage>
        <taxon>Bacteria</taxon>
        <taxon>Pseudomonadati</taxon>
        <taxon>Pseudomonadota</taxon>
        <taxon>Alphaproteobacteria</taxon>
        <taxon>Hyphomicrobiales</taxon>
        <taxon>Candidatus Tokpelaia</taxon>
    </lineage>
</organism>